<protein>
    <submittedName>
        <fullName evidence="1">Uncharacterized protein</fullName>
    </submittedName>
</protein>
<dbReference type="InterPro" id="IPR036691">
    <property type="entry name" value="Endo/exonu/phosph_ase_sf"/>
</dbReference>
<gene>
    <name evidence="1" type="ORF">PACLA_8A046285</name>
</gene>
<comment type="caution">
    <text evidence="1">The sequence shown here is derived from an EMBL/GenBank/DDBJ whole genome shotgun (WGS) entry which is preliminary data.</text>
</comment>
<dbReference type="SUPFAM" id="SSF56219">
    <property type="entry name" value="DNase I-like"/>
    <property type="match status" value="1"/>
</dbReference>
<accession>A0A6S7I507</accession>
<sequence length="217" mass="25170">MNVMNVYAPTLGLDRKTFFDSLWHYKTGDNNIILGGDINCIENTLLDKVGGNPLSGTVGFDELRDFTEQHYLGDIWRVNHPQDCTFMWNTSDFSIWSHLDRWYVPDAERNTATSHIQARPHSDHALVDLKVELCDDRKRGKGVWKLNNSILQDETFPHAVRTFWSFWQQCKADFYSPAEWWDAAKEHLKRIAIRHLVTKPQPMPTRGATLGQTDEHT</sequence>
<evidence type="ECO:0000313" key="2">
    <source>
        <dbReference type="Proteomes" id="UP001152795"/>
    </source>
</evidence>
<dbReference type="Gene3D" id="3.60.10.10">
    <property type="entry name" value="Endonuclease/exonuclease/phosphatase"/>
    <property type="match status" value="1"/>
</dbReference>
<dbReference type="OrthoDB" id="8961218at2759"/>
<proteinExistence type="predicted"/>
<name>A0A6S7I507_PARCT</name>
<dbReference type="Proteomes" id="UP001152795">
    <property type="component" value="Unassembled WGS sequence"/>
</dbReference>
<dbReference type="EMBL" id="CACRXK020007399">
    <property type="protein sequence ID" value="CAB4012147.1"/>
    <property type="molecule type" value="Genomic_DNA"/>
</dbReference>
<organism evidence="1 2">
    <name type="scientific">Paramuricea clavata</name>
    <name type="common">Red gorgonian</name>
    <name type="synonym">Violescent sea-whip</name>
    <dbReference type="NCBI Taxonomy" id="317549"/>
    <lineage>
        <taxon>Eukaryota</taxon>
        <taxon>Metazoa</taxon>
        <taxon>Cnidaria</taxon>
        <taxon>Anthozoa</taxon>
        <taxon>Octocorallia</taxon>
        <taxon>Malacalcyonacea</taxon>
        <taxon>Plexauridae</taxon>
        <taxon>Paramuricea</taxon>
    </lineage>
</organism>
<evidence type="ECO:0000313" key="1">
    <source>
        <dbReference type="EMBL" id="CAB4012147.1"/>
    </source>
</evidence>
<reference evidence="1" key="1">
    <citation type="submission" date="2020-04" db="EMBL/GenBank/DDBJ databases">
        <authorList>
            <person name="Alioto T."/>
            <person name="Alioto T."/>
            <person name="Gomez Garrido J."/>
        </authorList>
    </citation>
    <scope>NUCLEOTIDE SEQUENCE</scope>
    <source>
        <strain evidence="1">A484AB</strain>
    </source>
</reference>
<keyword evidence="2" id="KW-1185">Reference proteome</keyword>
<dbReference type="AlphaFoldDB" id="A0A6S7I507"/>